<feature type="non-terminal residue" evidence="3">
    <location>
        <position position="1"/>
    </location>
</feature>
<evidence type="ECO:0000313" key="4">
    <source>
        <dbReference type="Proteomes" id="UP000257109"/>
    </source>
</evidence>
<dbReference type="OrthoDB" id="1436290at2759"/>
<dbReference type="PANTHER" id="PTHR48154:SF1">
    <property type="entry name" value="PROTEIN, PUTATIVE-RELATED"/>
    <property type="match status" value="1"/>
</dbReference>
<organism evidence="3 4">
    <name type="scientific">Mucuna pruriens</name>
    <name type="common">Velvet bean</name>
    <name type="synonym">Dolichos pruriens</name>
    <dbReference type="NCBI Taxonomy" id="157652"/>
    <lineage>
        <taxon>Eukaryota</taxon>
        <taxon>Viridiplantae</taxon>
        <taxon>Streptophyta</taxon>
        <taxon>Embryophyta</taxon>
        <taxon>Tracheophyta</taxon>
        <taxon>Spermatophyta</taxon>
        <taxon>Magnoliopsida</taxon>
        <taxon>eudicotyledons</taxon>
        <taxon>Gunneridae</taxon>
        <taxon>Pentapetalae</taxon>
        <taxon>rosids</taxon>
        <taxon>fabids</taxon>
        <taxon>Fabales</taxon>
        <taxon>Fabaceae</taxon>
        <taxon>Papilionoideae</taxon>
        <taxon>50 kb inversion clade</taxon>
        <taxon>NPAAA clade</taxon>
        <taxon>indigoferoid/millettioid clade</taxon>
        <taxon>Phaseoleae</taxon>
        <taxon>Mucuna</taxon>
    </lineage>
</organism>
<feature type="domain" description="DUF7745" evidence="2">
    <location>
        <begin position="204"/>
        <end position="315"/>
    </location>
</feature>
<reference evidence="3" key="1">
    <citation type="submission" date="2018-05" db="EMBL/GenBank/DDBJ databases">
        <title>Draft genome of Mucuna pruriens seed.</title>
        <authorList>
            <person name="Nnadi N.E."/>
            <person name="Vos R."/>
            <person name="Hasami M.H."/>
            <person name="Devisetty U.K."/>
            <person name="Aguiy J.C."/>
        </authorList>
    </citation>
    <scope>NUCLEOTIDE SEQUENCE [LARGE SCALE GENOMIC DNA]</scope>
    <source>
        <strain evidence="3">JCA_2017</strain>
    </source>
</reference>
<dbReference type="Pfam" id="PF24924">
    <property type="entry name" value="DUF7745"/>
    <property type="match status" value="2"/>
</dbReference>
<keyword evidence="4" id="KW-1185">Reference proteome</keyword>
<dbReference type="AlphaFoldDB" id="A0A371HM66"/>
<feature type="compositionally biased region" description="Basic and acidic residues" evidence="1">
    <location>
        <begin position="10"/>
        <end position="21"/>
    </location>
</feature>
<proteinExistence type="predicted"/>
<dbReference type="Proteomes" id="UP000257109">
    <property type="component" value="Unassembled WGS sequence"/>
</dbReference>
<dbReference type="InterPro" id="IPR056647">
    <property type="entry name" value="DUF7745"/>
</dbReference>
<protein>
    <recommendedName>
        <fullName evidence="2">DUF7745 domain-containing protein</fullName>
    </recommendedName>
</protein>
<gene>
    <name evidence="3" type="ORF">CR513_12469</name>
</gene>
<name>A0A371HM66_MUCPR</name>
<feature type="domain" description="DUF7745" evidence="2">
    <location>
        <begin position="121"/>
        <end position="199"/>
    </location>
</feature>
<comment type="caution">
    <text evidence="3">The sequence shown here is derived from an EMBL/GenBank/DDBJ whole genome shotgun (WGS) entry which is preliminary data.</text>
</comment>
<sequence length="315" mass="36478">MDSPGSKLKPARDECLRESSDPRSPTLVDTKRKVRPHQTRRLRESPTLRFTACVKNYVNFDSSMLREEPVTALEPSGMATTTLRRTRTPLSHIDTGHQPEPLQSRVSWPEYLQGIKSIGQLRRTFEGRYGNYLSLLEVEVQPNALIALTQYYDPPLRCFTFNDFQLAPTLEEYERIIVMPLAKSPPYLFKGQSPSWALVNSRASLKSRHGRLQQEGDWQAFTNVYALLIYGVMLFPYIEDYVDLEVVDAFMAKRDREDNPVIAILANTYYSLNYCYEKNGKALRCCTTLLYLWLTTHIFHSKRKVADPIEDHRWS</sequence>
<evidence type="ECO:0000256" key="1">
    <source>
        <dbReference type="SAM" id="MobiDB-lite"/>
    </source>
</evidence>
<accession>A0A371HM66</accession>
<feature type="region of interest" description="Disordered" evidence="1">
    <location>
        <begin position="1"/>
        <end position="43"/>
    </location>
</feature>
<evidence type="ECO:0000259" key="2">
    <source>
        <dbReference type="Pfam" id="PF24924"/>
    </source>
</evidence>
<dbReference type="PANTHER" id="PTHR48154">
    <property type="entry name" value="PROTEIN, PUTATIVE-RELATED"/>
    <property type="match status" value="1"/>
</dbReference>
<dbReference type="EMBL" id="QJKJ01002188">
    <property type="protein sequence ID" value="RDY03891.1"/>
    <property type="molecule type" value="Genomic_DNA"/>
</dbReference>
<evidence type="ECO:0000313" key="3">
    <source>
        <dbReference type="EMBL" id="RDY03891.1"/>
    </source>
</evidence>